<dbReference type="InterPro" id="IPR036291">
    <property type="entry name" value="NAD(P)-bd_dom_sf"/>
</dbReference>
<evidence type="ECO:0000256" key="5">
    <source>
        <dbReference type="ARBA" id="ARBA00023002"/>
    </source>
</evidence>
<evidence type="ECO:0000313" key="9">
    <source>
        <dbReference type="EMBL" id="NYI67249.1"/>
    </source>
</evidence>
<comment type="cofactor">
    <cofactor evidence="1 6">
        <name>Zn(2+)</name>
        <dbReference type="ChEBI" id="CHEBI:29105"/>
    </cofactor>
</comment>
<keyword evidence="3 6" id="KW-0479">Metal-binding</keyword>
<keyword evidence="4 6" id="KW-0862">Zinc</keyword>
<comment type="caution">
    <text evidence="9">The sequence shown here is derived from an EMBL/GenBank/DDBJ whole genome shotgun (WGS) entry which is preliminary data.</text>
</comment>
<dbReference type="InterPro" id="IPR013154">
    <property type="entry name" value="ADH-like_N"/>
</dbReference>
<dbReference type="PANTHER" id="PTHR43161:SF23">
    <property type="entry name" value="(R,R)-BUTANEDIOL DEHYDROGENASE-RELATED"/>
    <property type="match status" value="1"/>
</dbReference>
<reference evidence="9 10" key="1">
    <citation type="submission" date="2020-07" db="EMBL/GenBank/DDBJ databases">
        <title>Sequencing the genomes of 1000 actinobacteria strains.</title>
        <authorList>
            <person name="Klenk H.-P."/>
        </authorList>
    </citation>
    <scope>NUCLEOTIDE SEQUENCE [LARGE SCALE GENOMIC DNA]</scope>
    <source>
        <strain evidence="9 10">DSM 26341</strain>
    </source>
</reference>
<dbReference type="InterPro" id="IPR002328">
    <property type="entry name" value="ADH_Zn_CS"/>
</dbReference>
<dbReference type="RefSeq" id="WP_179427093.1">
    <property type="nucleotide sequence ID" value="NZ_JACBZP010000001.1"/>
</dbReference>
<name>A0A7Z0AA54_9MICO</name>
<dbReference type="Proteomes" id="UP000539111">
    <property type="component" value="Unassembled WGS sequence"/>
</dbReference>
<dbReference type="EC" id="1.1.1.14" evidence="9"/>
<evidence type="ECO:0000313" key="10">
    <source>
        <dbReference type="Proteomes" id="UP000539111"/>
    </source>
</evidence>
<organism evidence="9 10">
    <name type="scientific">Spelaeicoccus albus</name>
    <dbReference type="NCBI Taxonomy" id="1280376"/>
    <lineage>
        <taxon>Bacteria</taxon>
        <taxon>Bacillati</taxon>
        <taxon>Actinomycetota</taxon>
        <taxon>Actinomycetes</taxon>
        <taxon>Micrococcales</taxon>
        <taxon>Brevibacteriaceae</taxon>
        <taxon>Spelaeicoccus</taxon>
    </lineage>
</organism>
<dbReference type="Pfam" id="PF08240">
    <property type="entry name" value="ADH_N"/>
    <property type="match status" value="1"/>
</dbReference>
<dbReference type="GO" id="GO:0008270">
    <property type="term" value="F:zinc ion binding"/>
    <property type="evidence" value="ECO:0007669"/>
    <property type="project" value="InterPro"/>
</dbReference>
<evidence type="ECO:0000256" key="2">
    <source>
        <dbReference type="ARBA" id="ARBA00008072"/>
    </source>
</evidence>
<dbReference type="Gene3D" id="3.40.50.720">
    <property type="entry name" value="NAD(P)-binding Rossmann-like Domain"/>
    <property type="match status" value="1"/>
</dbReference>
<dbReference type="InterPro" id="IPR011032">
    <property type="entry name" value="GroES-like_sf"/>
</dbReference>
<dbReference type="GO" id="GO:0003939">
    <property type="term" value="F:L-iditol 2-dehydrogenase (NAD+) activity"/>
    <property type="evidence" value="ECO:0007669"/>
    <property type="project" value="UniProtKB-EC"/>
</dbReference>
<dbReference type="PANTHER" id="PTHR43161">
    <property type="entry name" value="SORBITOL DEHYDROGENASE"/>
    <property type="match status" value="1"/>
</dbReference>
<evidence type="ECO:0000256" key="6">
    <source>
        <dbReference type="RuleBase" id="RU361277"/>
    </source>
</evidence>
<evidence type="ECO:0000256" key="3">
    <source>
        <dbReference type="ARBA" id="ARBA00022723"/>
    </source>
</evidence>
<keyword evidence="10" id="KW-1185">Reference proteome</keyword>
<dbReference type="AlphaFoldDB" id="A0A7Z0AA54"/>
<feature type="domain" description="Alcohol dehydrogenase-like N-terminal" evidence="8">
    <location>
        <begin position="23"/>
        <end position="135"/>
    </location>
</feature>
<evidence type="ECO:0000259" key="7">
    <source>
        <dbReference type="Pfam" id="PF00107"/>
    </source>
</evidence>
<dbReference type="Gene3D" id="3.90.180.10">
    <property type="entry name" value="Medium-chain alcohol dehydrogenases, catalytic domain"/>
    <property type="match status" value="1"/>
</dbReference>
<dbReference type="InterPro" id="IPR013149">
    <property type="entry name" value="ADH-like_C"/>
</dbReference>
<evidence type="ECO:0000256" key="1">
    <source>
        <dbReference type="ARBA" id="ARBA00001947"/>
    </source>
</evidence>
<keyword evidence="5 9" id="KW-0560">Oxidoreductase</keyword>
<gene>
    <name evidence="9" type="ORF">BJY26_001555</name>
</gene>
<evidence type="ECO:0000259" key="8">
    <source>
        <dbReference type="Pfam" id="PF08240"/>
    </source>
</evidence>
<dbReference type="EMBL" id="JACBZP010000001">
    <property type="protein sequence ID" value="NYI67249.1"/>
    <property type="molecule type" value="Genomic_DNA"/>
</dbReference>
<dbReference type="PROSITE" id="PS00059">
    <property type="entry name" value="ADH_ZINC"/>
    <property type="match status" value="1"/>
</dbReference>
<dbReference type="SUPFAM" id="SSF51735">
    <property type="entry name" value="NAD(P)-binding Rossmann-fold domains"/>
    <property type="match status" value="1"/>
</dbReference>
<dbReference type="GO" id="GO:0000721">
    <property type="term" value="F:(R,R)-butanediol dehydrogenase activity"/>
    <property type="evidence" value="ECO:0007669"/>
    <property type="project" value="TreeGrafter"/>
</dbReference>
<dbReference type="GO" id="GO:0034079">
    <property type="term" value="P:butanediol biosynthetic process"/>
    <property type="evidence" value="ECO:0007669"/>
    <property type="project" value="TreeGrafter"/>
</dbReference>
<dbReference type="Pfam" id="PF00107">
    <property type="entry name" value="ADH_zinc_N"/>
    <property type="match status" value="1"/>
</dbReference>
<evidence type="ECO:0000256" key="4">
    <source>
        <dbReference type="ARBA" id="ARBA00022833"/>
    </source>
</evidence>
<feature type="domain" description="Alcohol dehydrogenase-like C-terminal" evidence="7">
    <location>
        <begin position="173"/>
        <end position="295"/>
    </location>
</feature>
<protein>
    <submittedName>
        <fullName evidence="9">L-iditol 2-dehydrogenase</fullName>
        <ecNumber evidence="9">1.1.1.14</ecNumber>
    </submittedName>
</protein>
<comment type="similarity">
    <text evidence="2 6">Belongs to the zinc-containing alcohol dehydrogenase family.</text>
</comment>
<sequence>MRSLVLTDFDALSVETRPTPEPGDGEVLLRVLATGICGSDVHGYTGENGRRSPGQIMGHESVGRVAARGPDVTEPEIGVLATFNPVVVPVSQASVFEGREQHCPDKTVIGVAPEVPAAFADCVLVPARNIVPLPETMPPHYGALIEPIAVALHAVRRALTPADDRVLVVGGGPIGQSAVVALTSMGVRSIYVSEVDAGRRELCRQLGGTAFDPTSATPAEHLAGHGGPVPVAVDAVGVTRTVDDALGATELGGRVALVGMGSPRLDLDAFRVSTAERTLTGSFTYSMADFRDAARYVGGAPELLAHLISEVVTPDRAMAAFDTLAHGAPPAGKILVDFSEDS</sequence>
<accession>A0A7Z0AA54</accession>
<dbReference type="GO" id="GO:0005737">
    <property type="term" value="C:cytoplasm"/>
    <property type="evidence" value="ECO:0007669"/>
    <property type="project" value="TreeGrafter"/>
</dbReference>
<proteinExistence type="inferred from homology"/>
<dbReference type="SUPFAM" id="SSF50129">
    <property type="entry name" value="GroES-like"/>
    <property type="match status" value="1"/>
</dbReference>